<organism evidence="4 5">
    <name type="scientific">Leucobacter luti</name>
    <dbReference type="NCBI Taxonomy" id="340320"/>
    <lineage>
        <taxon>Bacteria</taxon>
        <taxon>Bacillati</taxon>
        <taxon>Actinomycetota</taxon>
        <taxon>Actinomycetes</taxon>
        <taxon>Micrococcales</taxon>
        <taxon>Microbacteriaceae</taxon>
        <taxon>Leucobacter</taxon>
    </lineage>
</organism>
<evidence type="ECO:0000256" key="1">
    <source>
        <dbReference type="ARBA" id="ARBA00023125"/>
    </source>
</evidence>
<dbReference type="RefSeq" id="WP_166644272.1">
    <property type="nucleotide sequence ID" value="NZ_SNYA01000003.1"/>
</dbReference>
<dbReference type="EMBL" id="SNYA01000003">
    <property type="protein sequence ID" value="TDP93488.1"/>
    <property type="molecule type" value="Genomic_DNA"/>
</dbReference>
<evidence type="ECO:0000313" key="4">
    <source>
        <dbReference type="EMBL" id="TDP93488.1"/>
    </source>
</evidence>
<sequence>MGIAGANIRESVSTEVLKLSLEGASVLVSGPLGSGKSHLLRGVARRLERAGALVQSVDCVAGDAPDAVASTAPDAVLVLDNLERADGALLQASFERVRPEQPLLMSLTVGPHHAALMHTLDTIAGSSPRARALIEAVRRVELEPVSPAGIERLLHERSEHRLNSATAHLITTLAAGRPGWAVDLLKLAEHGYLSARPRPGIIEAPHSELDLPALRAIARSFGSVSVAAATAALALSELGPIDLPGARDLVGAEATTELTNLGALAKEPGSELFSVPAFIATALRPHADAELLEQRREAVALRLVAQEALGIPLSEAELLLCARSLRTRTAESEPGLLGRARSRVLQRAAANLISFNGEIEARTFLLRSGALEDEPDPLQHARMLSALVGPAPALEALTLAPRPTNTSALLLHEYLAARFAAELRGNSPSADAIQPGSRPETGANHGVPDTASPGQNPAQDPPPPPSEDHTLALCADATTVFRLWNDTANIDGETPQLYPIAQRSSSPEVAALATALADLELVWHGQLPRGSWLAMGTPIPHPSRDATDLTRTISGPLLLAHALTVLLAGEQALRGEELLAAVEHTSPRDSHKRWLRHILAAGSALVCGDLDRAHLEWELLISTAPRFTPLRLRSYLDHIGAAIRDGRDSAVAPAAPPADKLAESIPERITRYLSGRHHALDTAASPAENPLTALPVVRLANAHLQAAHDQNPAELLRAASRLMRLELWAPTAFALRTARMIFLSRRAVGGVQQCDDKLAELEDRVSRSVPWYREGSLPAACHTRLTPRERATAALAAEGFSNREIASRLGCGVRTVESHLAQARAKLGSPSRKELAGRLAAVGSGE</sequence>
<evidence type="ECO:0000256" key="2">
    <source>
        <dbReference type="SAM" id="MobiDB-lite"/>
    </source>
</evidence>
<dbReference type="InterPro" id="IPR000792">
    <property type="entry name" value="Tscrpt_reg_LuxR_C"/>
</dbReference>
<dbReference type="Gene3D" id="3.40.50.300">
    <property type="entry name" value="P-loop containing nucleotide triphosphate hydrolases"/>
    <property type="match status" value="1"/>
</dbReference>
<feature type="region of interest" description="Disordered" evidence="2">
    <location>
        <begin position="427"/>
        <end position="470"/>
    </location>
</feature>
<dbReference type="Proteomes" id="UP000295601">
    <property type="component" value="Unassembled WGS sequence"/>
</dbReference>
<proteinExistence type="predicted"/>
<dbReference type="SMART" id="SM00421">
    <property type="entry name" value="HTH_LUXR"/>
    <property type="match status" value="1"/>
</dbReference>
<accession>A0A4V3CYB8</accession>
<gene>
    <name evidence="4" type="ORF">EDF62_1469</name>
</gene>
<evidence type="ECO:0000313" key="5">
    <source>
        <dbReference type="Proteomes" id="UP000295601"/>
    </source>
</evidence>
<dbReference type="GO" id="GO:0006355">
    <property type="term" value="P:regulation of DNA-templated transcription"/>
    <property type="evidence" value="ECO:0007669"/>
    <property type="project" value="InterPro"/>
</dbReference>
<protein>
    <submittedName>
        <fullName evidence="4">DNA-binding CsgD family transcriptional regulator</fullName>
    </submittedName>
</protein>
<dbReference type="InterPro" id="IPR039420">
    <property type="entry name" value="WalR-like"/>
</dbReference>
<dbReference type="SUPFAM" id="SSF52540">
    <property type="entry name" value="P-loop containing nucleoside triphosphate hydrolases"/>
    <property type="match status" value="1"/>
</dbReference>
<dbReference type="Pfam" id="PF00196">
    <property type="entry name" value="GerE"/>
    <property type="match status" value="1"/>
</dbReference>
<dbReference type="CDD" id="cd06170">
    <property type="entry name" value="LuxR_C_like"/>
    <property type="match status" value="1"/>
</dbReference>
<dbReference type="InterPro" id="IPR016032">
    <property type="entry name" value="Sig_transdc_resp-reg_C-effctor"/>
</dbReference>
<reference evidence="4 5" key="1">
    <citation type="submission" date="2019-03" db="EMBL/GenBank/DDBJ databases">
        <title>Genomic analyses of the natural microbiome of Caenorhabditis elegans.</title>
        <authorList>
            <person name="Samuel B."/>
        </authorList>
    </citation>
    <scope>NUCLEOTIDE SEQUENCE [LARGE SCALE GENOMIC DNA]</scope>
    <source>
        <strain evidence="4 5">JUb18</strain>
    </source>
</reference>
<dbReference type="SUPFAM" id="SSF46894">
    <property type="entry name" value="C-terminal effector domain of the bipartite response regulators"/>
    <property type="match status" value="1"/>
</dbReference>
<dbReference type="PRINTS" id="PR00038">
    <property type="entry name" value="HTHLUXR"/>
</dbReference>
<evidence type="ECO:0000259" key="3">
    <source>
        <dbReference type="PROSITE" id="PS50043"/>
    </source>
</evidence>
<comment type="caution">
    <text evidence="4">The sequence shown here is derived from an EMBL/GenBank/DDBJ whole genome shotgun (WGS) entry which is preliminary data.</text>
</comment>
<dbReference type="AlphaFoldDB" id="A0A4V3CYB8"/>
<name>A0A4V3CYB8_9MICO</name>
<dbReference type="PANTHER" id="PTHR43214">
    <property type="entry name" value="TWO-COMPONENT RESPONSE REGULATOR"/>
    <property type="match status" value="1"/>
</dbReference>
<dbReference type="GO" id="GO:0003677">
    <property type="term" value="F:DNA binding"/>
    <property type="evidence" value="ECO:0007669"/>
    <property type="project" value="UniProtKB-KW"/>
</dbReference>
<dbReference type="InterPro" id="IPR027417">
    <property type="entry name" value="P-loop_NTPase"/>
</dbReference>
<keyword evidence="5" id="KW-1185">Reference proteome</keyword>
<feature type="domain" description="HTH luxR-type" evidence="3">
    <location>
        <begin position="778"/>
        <end position="843"/>
    </location>
</feature>
<dbReference type="InterPro" id="IPR036388">
    <property type="entry name" value="WH-like_DNA-bd_sf"/>
</dbReference>
<dbReference type="PROSITE" id="PS50043">
    <property type="entry name" value="HTH_LUXR_2"/>
    <property type="match status" value="1"/>
</dbReference>
<dbReference type="Gene3D" id="1.10.10.10">
    <property type="entry name" value="Winged helix-like DNA-binding domain superfamily/Winged helix DNA-binding domain"/>
    <property type="match status" value="1"/>
</dbReference>
<keyword evidence="1 4" id="KW-0238">DNA-binding</keyword>